<reference evidence="2" key="1">
    <citation type="submission" date="2018-06" db="EMBL/GenBank/DDBJ databases">
        <authorList>
            <person name="Zhirakovskaya E."/>
        </authorList>
    </citation>
    <scope>NUCLEOTIDE SEQUENCE</scope>
</reference>
<proteinExistence type="predicted"/>
<dbReference type="EMBL" id="UOGE01000037">
    <property type="protein sequence ID" value="VAX19012.1"/>
    <property type="molecule type" value="Genomic_DNA"/>
</dbReference>
<feature type="transmembrane region" description="Helical" evidence="1">
    <location>
        <begin position="106"/>
        <end position="129"/>
    </location>
</feature>
<evidence type="ECO:0000313" key="2">
    <source>
        <dbReference type="EMBL" id="VAX19012.1"/>
    </source>
</evidence>
<keyword evidence="1" id="KW-1133">Transmembrane helix</keyword>
<organism evidence="2">
    <name type="scientific">hydrothermal vent metagenome</name>
    <dbReference type="NCBI Taxonomy" id="652676"/>
    <lineage>
        <taxon>unclassified sequences</taxon>
        <taxon>metagenomes</taxon>
        <taxon>ecological metagenomes</taxon>
    </lineage>
</organism>
<keyword evidence="1" id="KW-0812">Transmembrane</keyword>
<name>A0A3B1BSV8_9ZZZZ</name>
<sequence>MVFDSDDKRLEETTGEYQTCPNCSLPHKMTDTICSFCGEKLPGHLTYVEKVRRTIEAAKWRYKLKSPGNKASALASRAGANLVVLLLGVALTGVGGWFFYSAISSSSFSSFLIGAVFLLYGIYSIYNLFTKKS</sequence>
<keyword evidence="1" id="KW-0472">Membrane</keyword>
<accession>A0A3B1BSV8</accession>
<evidence type="ECO:0000256" key="1">
    <source>
        <dbReference type="SAM" id="Phobius"/>
    </source>
</evidence>
<gene>
    <name evidence="2" type="ORF">MNBD_NITROSPINAE02-1040</name>
</gene>
<dbReference type="AlphaFoldDB" id="A0A3B1BSV8"/>
<protein>
    <submittedName>
        <fullName evidence="2">Uncharacterized protein</fullName>
    </submittedName>
</protein>
<feature type="transmembrane region" description="Helical" evidence="1">
    <location>
        <begin position="80"/>
        <end position="100"/>
    </location>
</feature>